<dbReference type="PANTHER" id="PTHR46825:SF9">
    <property type="entry name" value="BETA-LACTAMASE-RELATED DOMAIN-CONTAINING PROTEIN"/>
    <property type="match status" value="1"/>
</dbReference>
<reference evidence="9" key="1">
    <citation type="submission" date="2020-01" db="EMBL/GenBank/DDBJ databases">
        <title>'Steroidobacter agaridevorans' sp. nov., agar-degrading bacteria isolated from rhizosphere soils.</title>
        <authorList>
            <person name="Ikenaga M."/>
            <person name="Kataoka M."/>
            <person name="Murouchi A."/>
            <person name="Katsuragi S."/>
            <person name="Sakai M."/>
        </authorList>
    </citation>
    <scope>NUCLEOTIDE SEQUENCE [LARGE SCALE GENOMIC DNA]</scope>
    <source>
        <strain evidence="9">YU21-B</strain>
    </source>
</reference>
<evidence type="ECO:0000256" key="1">
    <source>
        <dbReference type="ARBA" id="ARBA00001526"/>
    </source>
</evidence>
<evidence type="ECO:0000313" key="9">
    <source>
        <dbReference type="Proteomes" id="UP000445000"/>
    </source>
</evidence>
<evidence type="ECO:0000259" key="7">
    <source>
        <dbReference type="Pfam" id="PF00144"/>
    </source>
</evidence>
<accession>A0A829YBC9</accession>
<dbReference type="GO" id="GO:0017001">
    <property type="term" value="P:antibiotic catabolic process"/>
    <property type="evidence" value="ECO:0007669"/>
    <property type="project" value="InterPro"/>
</dbReference>
<sequence>MSISRREMLLHTGLLAGVTAVGGFAVADSAGTPKSGADANLFTRLDEFVRQYMEEMKAPGMTLALADRKGLRRVVHYGFGDVERRAPVQDEELFEIGSISKSFVAICLLQLHDEGKLDLHKPIVEYLPWFRIDSAFAPITTHHLLTHGAGLPGNAPLLPSDPALRHRAAYAPGEHFHYCNMGYQALGDLAWTLDGRELPELIRKRIFEPLGMTRSEPVITHDIRDRIVKNYQPFQSDRPGTRDARLAEAPGIIYTGGAGCVLATAKDMGAYLRMIANGGEGPNGRRLMSKESFALFTKAHIVAPEFGPTASYGYGIAVDKLDGHTVVRHTGGMVSFMSSLLVDIDNGVGAFASINAQQGYRPTAVTQFAVQLMREQQASKPLPIIPAANPALQVPNAADYAGSYQQSGGGKLEIEASGDKLFLVRTTGKVPLQPAGAPGAFIVADGGKSHFPLVFGRADAKDPKSAVVEAAWGGDWYTNAKYQGEKQFNAPKQWQSYVGHYRNENPWIGSIRIVLRKGRLWIDGMMPLEAAGDRFNLRDQPHSPEWIQFGEVVNGRCMRLKLSGEDLWRVATA</sequence>
<dbReference type="PROSITE" id="PS00336">
    <property type="entry name" value="BETA_LACTAMASE_C"/>
    <property type="match status" value="1"/>
</dbReference>
<dbReference type="EMBL" id="BLJN01000002">
    <property type="protein sequence ID" value="GFE79922.1"/>
    <property type="molecule type" value="Genomic_DNA"/>
</dbReference>
<evidence type="ECO:0000256" key="6">
    <source>
        <dbReference type="RuleBase" id="RU361140"/>
    </source>
</evidence>
<keyword evidence="9" id="KW-1185">Reference proteome</keyword>
<dbReference type="Pfam" id="PF00144">
    <property type="entry name" value="Beta-lactamase"/>
    <property type="match status" value="1"/>
</dbReference>
<dbReference type="PROSITE" id="PS51318">
    <property type="entry name" value="TAT"/>
    <property type="match status" value="1"/>
</dbReference>
<feature type="domain" description="Beta-lactamase-related" evidence="7">
    <location>
        <begin position="45"/>
        <end position="361"/>
    </location>
</feature>
<evidence type="ECO:0000256" key="4">
    <source>
        <dbReference type="ARBA" id="ARBA00022801"/>
    </source>
</evidence>
<dbReference type="SUPFAM" id="SSF56601">
    <property type="entry name" value="beta-lactamase/transpeptidase-like"/>
    <property type="match status" value="1"/>
</dbReference>
<comment type="caution">
    <text evidence="8">The sequence shown here is derived from an EMBL/GenBank/DDBJ whole genome shotgun (WGS) entry which is preliminary data.</text>
</comment>
<protein>
    <recommendedName>
        <fullName evidence="3 6">Beta-lactamase</fullName>
        <ecNumber evidence="3 6">3.5.2.6</ecNumber>
    </recommendedName>
</protein>
<dbReference type="InterPro" id="IPR006311">
    <property type="entry name" value="TAT_signal"/>
</dbReference>
<dbReference type="InterPro" id="IPR001586">
    <property type="entry name" value="Beta-lactam_class-C_AS"/>
</dbReference>
<comment type="catalytic activity">
    <reaction evidence="1 6">
        <text>a beta-lactam + H2O = a substituted beta-amino acid</text>
        <dbReference type="Rhea" id="RHEA:20401"/>
        <dbReference type="ChEBI" id="CHEBI:15377"/>
        <dbReference type="ChEBI" id="CHEBI:35627"/>
        <dbReference type="ChEBI" id="CHEBI:140347"/>
        <dbReference type="EC" id="3.5.2.6"/>
    </reaction>
</comment>
<keyword evidence="5 6" id="KW-0046">Antibiotic resistance</keyword>
<proteinExistence type="inferred from homology"/>
<dbReference type="PANTHER" id="PTHR46825">
    <property type="entry name" value="D-ALANYL-D-ALANINE-CARBOXYPEPTIDASE/ENDOPEPTIDASE AMPH"/>
    <property type="match status" value="1"/>
</dbReference>
<dbReference type="GO" id="GO:0008800">
    <property type="term" value="F:beta-lactamase activity"/>
    <property type="evidence" value="ECO:0007669"/>
    <property type="project" value="UniProtKB-UniRule"/>
</dbReference>
<dbReference type="AlphaFoldDB" id="A0A829YBC9"/>
<evidence type="ECO:0000313" key="8">
    <source>
        <dbReference type="EMBL" id="GFE79922.1"/>
    </source>
</evidence>
<evidence type="ECO:0000256" key="5">
    <source>
        <dbReference type="ARBA" id="ARBA00023251"/>
    </source>
</evidence>
<dbReference type="Gene3D" id="3.40.710.10">
    <property type="entry name" value="DD-peptidase/beta-lactamase superfamily"/>
    <property type="match status" value="1"/>
</dbReference>
<dbReference type="GO" id="GO:0030288">
    <property type="term" value="C:outer membrane-bounded periplasmic space"/>
    <property type="evidence" value="ECO:0007669"/>
    <property type="project" value="InterPro"/>
</dbReference>
<evidence type="ECO:0000256" key="2">
    <source>
        <dbReference type="ARBA" id="ARBA00007840"/>
    </source>
</evidence>
<keyword evidence="4 6" id="KW-0378">Hydrolase</keyword>
<dbReference type="InterPro" id="IPR001466">
    <property type="entry name" value="Beta-lactam-related"/>
</dbReference>
<dbReference type="RefSeq" id="WP_161811675.1">
    <property type="nucleotide sequence ID" value="NZ_BLJN01000002.1"/>
</dbReference>
<name>A0A829YBC9_9GAMM</name>
<dbReference type="GO" id="GO:0046677">
    <property type="term" value="P:response to antibiotic"/>
    <property type="evidence" value="ECO:0007669"/>
    <property type="project" value="UniProtKB-UniRule"/>
</dbReference>
<dbReference type="EC" id="3.5.2.6" evidence="3 6"/>
<dbReference type="InterPro" id="IPR012338">
    <property type="entry name" value="Beta-lactam/transpept-like"/>
</dbReference>
<dbReference type="Proteomes" id="UP000445000">
    <property type="component" value="Unassembled WGS sequence"/>
</dbReference>
<dbReference type="InterPro" id="IPR050491">
    <property type="entry name" value="AmpC-like"/>
</dbReference>
<organism evidence="8 9">
    <name type="scientific">Steroidobacter agaridevorans</name>
    <dbReference type="NCBI Taxonomy" id="2695856"/>
    <lineage>
        <taxon>Bacteria</taxon>
        <taxon>Pseudomonadati</taxon>
        <taxon>Pseudomonadota</taxon>
        <taxon>Gammaproteobacteria</taxon>
        <taxon>Steroidobacterales</taxon>
        <taxon>Steroidobacteraceae</taxon>
        <taxon>Steroidobacter</taxon>
    </lineage>
</organism>
<comment type="similarity">
    <text evidence="2 6">Belongs to the class-C beta-lactamase family.</text>
</comment>
<evidence type="ECO:0000256" key="3">
    <source>
        <dbReference type="ARBA" id="ARBA00012865"/>
    </source>
</evidence>
<gene>
    <name evidence="8" type="ORF">GCM10011487_19220</name>
</gene>